<protein>
    <submittedName>
        <fullName evidence="4">Uncharacterized protein</fullName>
    </submittedName>
</protein>
<accession>A0A8H6JSD9</accession>
<proteinExistence type="predicted"/>
<keyword evidence="2" id="KW-1133">Transmembrane helix</keyword>
<keyword evidence="2" id="KW-0472">Membrane</keyword>
<name>A0A8H6JSD9_9PEZI</name>
<dbReference type="AlphaFoldDB" id="A0A8H6JSD9"/>
<keyword evidence="3" id="KW-0732">Signal</keyword>
<reference evidence="4" key="1">
    <citation type="journal article" date="2020" name="Phytopathology">
        <title>Genome Sequence Resources of Colletotrichum truncatum, C. plurivorum, C. musicola, and C. sojae: Four Species Pathogenic to Soybean (Glycine max).</title>
        <authorList>
            <person name="Rogerio F."/>
            <person name="Boufleur T.R."/>
            <person name="Ciampi-Guillardi M."/>
            <person name="Sukno S.A."/>
            <person name="Thon M.R."/>
            <person name="Massola Junior N.S."/>
            <person name="Baroncelli R."/>
        </authorList>
    </citation>
    <scope>NUCLEOTIDE SEQUENCE</scope>
    <source>
        <strain evidence="4">LFN00145</strain>
    </source>
</reference>
<feature type="transmembrane region" description="Helical" evidence="2">
    <location>
        <begin position="129"/>
        <end position="147"/>
    </location>
</feature>
<feature type="transmembrane region" description="Helical" evidence="2">
    <location>
        <begin position="352"/>
        <end position="371"/>
    </location>
</feature>
<evidence type="ECO:0000313" key="4">
    <source>
        <dbReference type="EMBL" id="KAF6818517.1"/>
    </source>
</evidence>
<sequence>MILSLLLVSSSFLIRSARMFRSLSDVAKESVLDRLGRWSRSLLRVSIAAHRRLSAGRFTRRLVALVRPLDMVIGVQLVARLYWDIFSSEIFDLYWLVMSAIWGTVRLFLAREAHEGDGDENEWEFGQVLPVFLFVGPIFMTLMSINAQRLDQKDRALIDKLTEVLASRHSGTGETGAAEGNPELEDHLITMLRDTRPGGQDFFLAEGRTWSANEFPSLPTHNSSHSREKSTSTSSTWTTIQRKPPAETTGGAVLPLLNQQTVMMSDAIDLRASLSAHLSKTRWMYLVAWLFYLQIFALTGYFFALVILYRPTDTIEMFVYNGLVTQPLNCLVGAVWGLYLDDATASKLRISLHSLMLVLLWAWDCSFMILSFMRVPFGIRCVLSLCPLGFLMFQHCCYVSWRR</sequence>
<dbReference type="EMBL" id="WIGO01000301">
    <property type="protein sequence ID" value="KAF6818517.1"/>
    <property type="molecule type" value="Genomic_DNA"/>
</dbReference>
<feature type="transmembrane region" description="Helical" evidence="2">
    <location>
        <begin position="377"/>
        <end position="401"/>
    </location>
</feature>
<keyword evidence="5" id="KW-1185">Reference proteome</keyword>
<evidence type="ECO:0000313" key="5">
    <source>
        <dbReference type="Proteomes" id="UP000654918"/>
    </source>
</evidence>
<keyword evidence="2" id="KW-0812">Transmembrane</keyword>
<comment type="caution">
    <text evidence="4">The sequence shown here is derived from an EMBL/GenBank/DDBJ whole genome shotgun (WGS) entry which is preliminary data.</text>
</comment>
<feature type="transmembrane region" description="Helical" evidence="2">
    <location>
        <begin position="318"/>
        <end position="340"/>
    </location>
</feature>
<feature type="transmembrane region" description="Helical" evidence="2">
    <location>
        <begin position="90"/>
        <end position="109"/>
    </location>
</feature>
<evidence type="ECO:0000256" key="1">
    <source>
        <dbReference type="SAM" id="MobiDB-lite"/>
    </source>
</evidence>
<evidence type="ECO:0000256" key="2">
    <source>
        <dbReference type="SAM" id="Phobius"/>
    </source>
</evidence>
<gene>
    <name evidence="4" type="ORF">CPLU01_13305</name>
</gene>
<feature type="chain" id="PRO_5034462791" evidence="3">
    <location>
        <begin position="20"/>
        <end position="403"/>
    </location>
</feature>
<feature type="signal peptide" evidence="3">
    <location>
        <begin position="1"/>
        <end position="19"/>
    </location>
</feature>
<organism evidence="4 5">
    <name type="scientific">Colletotrichum plurivorum</name>
    <dbReference type="NCBI Taxonomy" id="2175906"/>
    <lineage>
        <taxon>Eukaryota</taxon>
        <taxon>Fungi</taxon>
        <taxon>Dikarya</taxon>
        <taxon>Ascomycota</taxon>
        <taxon>Pezizomycotina</taxon>
        <taxon>Sordariomycetes</taxon>
        <taxon>Hypocreomycetidae</taxon>
        <taxon>Glomerellales</taxon>
        <taxon>Glomerellaceae</taxon>
        <taxon>Colletotrichum</taxon>
        <taxon>Colletotrichum orchidearum species complex</taxon>
    </lineage>
</organism>
<feature type="transmembrane region" description="Helical" evidence="2">
    <location>
        <begin position="283"/>
        <end position="306"/>
    </location>
</feature>
<feature type="region of interest" description="Disordered" evidence="1">
    <location>
        <begin position="215"/>
        <end position="251"/>
    </location>
</feature>
<dbReference type="Proteomes" id="UP000654918">
    <property type="component" value="Unassembled WGS sequence"/>
</dbReference>
<evidence type="ECO:0000256" key="3">
    <source>
        <dbReference type="SAM" id="SignalP"/>
    </source>
</evidence>